<dbReference type="Pfam" id="PF01687">
    <property type="entry name" value="Flavokinase"/>
    <property type="match status" value="1"/>
</dbReference>
<evidence type="ECO:0000256" key="6">
    <source>
        <dbReference type="ARBA" id="ARBA00022679"/>
    </source>
</evidence>
<dbReference type="NCBIfam" id="TIGR00125">
    <property type="entry name" value="cyt_tran_rel"/>
    <property type="match status" value="1"/>
</dbReference>
<evidence type="ECO:0000256" key="11">
    <source>
        <dbReference type="ARBA" id="ARBA00022840"/>
    </source>
</evidence>
<evidence type="ECO:0000256" key="10">
    <source>
        <dbReference type="ARBA" id="ARBA00022827"/>
    </source>
</evidence>
<evidence type="ECO:0000313" key="18">
    <source>
        <dbReference type="Proteomes" id="UP001162891"/>
    </source>
</evidence>
<sequence length="320" mass="33816">MEVYRSLDEAHAAGALRGGAVAIGNFDGVHLGHQKLLETARAWAASRISHAGVFTFEPHPVRVLRPQLAPPLVTPLPRKLELLAASGVDAVVVQPFDRGYAATSAAEFVARDLAGRLGVADVVVGHDFTAGRERARVDALRPLLERHRISLHVVDPVTADGLVVSSTKIREFLLEGNVEAAALLLTRPYDVDGVVARGAGRGRGFGFATANVETASLLPANGVYVVRATLGGRAGPRGLEGGTVHGGVCNVGVKPTVEAGAGVVAEAHLLDFDGRDLYGTPIRLAFLARLRDERRFPSIEALRAQIARDVAAARERLRAG</sequence>
<feature type="domain" description="Riboflavin kinase" evidence="16">
    <location>
        <begin position="184"/>
        <end position="318"/>
    </location>
</feature>
<dbReference type="PANTHER" id="PTHR22749:SF6">
    <property type="entry name" value="RIBOFLAVIN KINASE"/>
    <property type="match status" value="1"/>
</dbReference>
<evidence type="ECO:0000256" key="1">
    <source>
        <dbReference type="ARBA" id="ARBA00002121"/>
    </source>
</evidence>
<organism evidence="17 18">
    <name type="scientific">Anaeromyxobacter oryzae</name>
    <dbReference type="NCBI Taxonomy" id="2918170"/>
    <lineage>
        <taxon>Bacteria</taxon>
        <taxon>Pseudomonadati</taxon>
        <taxon>Myxococcota</taxon>
        <taxon>Myxococcia</taxon>
        <taxon>Myxococcales</taxon>
        <taxon>Cystobacterineae</taxon>
        <taxon>Anaeromyxobacteraceae</taxon>
        <taxon>Anaeromyxobacter</taxon>
    </lineage>
</organism>
<evidence type="ECO:0000256" key="5">
    <source>
        <dbReference type="ARBA" id="ARBA00022643"/>
    </source>
</evidence>
<dbReference type="InterPro" id="IPR014729">
    <property type="entry name" value="Rossmann-like_a/b/a_fold"/>
</dbReference>
<keyword evidence="5 15" id="KW-0288">FMN</keyword>
<protein>
    <recommendedName>
        <fullName evidence="15">Riboflavin biosynthesis protein</fullName>
    </recommendedName>
    <domain>
        <recommendedName>
            <fullName evidence="15">Riboflavin kinase</fullName>
            <ecNumber evidence="15">2.7.1.26</ecNumber>
        </recommendedName>
        <alternativeName>
            <fullName evidence="15">Flavokinase</fullName>
        </alternativeName>
    </domain>
    <domain>
        <recommendedName>
            <fullName evidence="15">FMN adenylyltransferase</fullName>
            <ecNumber evidence="15">2.7.7.2</ecNumber>
        </recommendedName>
        <alternativeName>
            <fullName evidence="15">FAD pyrophosphorylase</fullName>
        </alternativeName>
        <alternativeName>
            <fullName evidence="15">FAD synthase</fullName>
        </alternativeName>
    </domain>
</protein>
<evidence type="ECO:0000256" key="12">
    <source>
        <dbReference type="ARBA" id="ARBA00023268"/>
    </source>
</evidence>
<dbReference type="Proteomes" id="UP001162891">
    <property type="component" value="Chromosome"/>
</dbReference>
<dbReference type="EC" id="2.7.1.26" evidence="15"/>
<keyword evidence="11 15" id="KW-0067">ATP-binding</keyword>
<dbReference type="InterPro" id="IPR015864">
    <property type="entry name" value="FAD_synthase"/>
</dbReference>
<reference evidence="18" key="1">
    <citation type="journal article" date="2022" name="Int. J. Syst. Evol. Microbiol.">
        <title>Anaeromyxobacter oryzae sp. nov., Anaeromyxobacter diazotrophicus sp. nov. and Anaeromyxobacter paludicola sp. nov., isolated from paddy soils.</title>
        <authorList>
            <person name="Itoh H."/>
            <person name="Xu Z."/>
            <person name="Mise K."/>
            <person name="Masuda Y."/>
            <person name="Ushijima N."/>
            <person name="Hayakawa C."/>
            <person name="Shiratori Y."/>
            <person name="Senoo K."/>
        </authorList>
    </citation>
    <scope>NUCLEOTIDE SEQUENCE [LARGE SCALE GENOMIC DNA]</scope>
    <source>
        <strain evidence="18">Red232</strain>
    </source>
</reference>
<dbReference type="SUPFAM" id="SSF52374">
    <property type="entry name" value="Nucleotidylyl transferase"/>
    <property type="match status" value="1"/>
</dbReference>
<name>A0ABM7WXX9_9BACT</name>
<dbReference type="Gene3D" id="2.40.30.30">
    <property type="entry name" value="Riboflavin kinase-like"/>
    <property type="match status" value="1"/>
</dbReference>
<comment type="catalytic activity">
    <reaction evidence="13 15">
        <text>riboflavin + ATP = FMN + ADP + H(+)</text>
        <dbReference type="Rhea" id="RHEA:14357"/>
        <dbReference type="ChEBI" id="CHEBI:15378"/>
        <dbReference type="ChEBI" id="CHEBI:30616"/>
        <dbReference type="ChEBI" id="CHEBI:57986"/>
        <dbReference type="ChEBI" id="CHEBI:58210"/>
        <dbReference type="ChEBI" id="CHEBI:456216"/>
        <dbReference type="EC" id="2.7.1.26"/>
    </reaction>
</comment>
<keyword evidence="6 15" id="KW-0808">Transferase</keyword>
<evidence type="ECO:0000256" key="13">
    <source>
        <dbReference type="ARBA" id="ARBA00047880"/>
    </source>
</evidence>
<dbReference type="NCBIfam" id="TIGR00083">
    <property type="entry name" value="ribF"/>
    <property type="match status" value="1"/>
</dbReference>
<dbReference type="InterPro" id="IPR002606">
    <property type="entry name" value="Riboflavin_kinase_bac"/>
</dbReference>
<comment type="pathway">
    <text evidence="2 15">Cofactor biosynthesis; FAD biosynthesis; FAD from FMN: step 1/1.</text>
</comment>
<evidence type="ECO:0000313" key="17">
    <source>
        <dbReference type="EMBL" id="BDG04271.1"/>
    </source>
</evidence>
<dbReference type="EMBL" id="AP025591">
    <property type="protein sequence ID" value="BDG04271.1"/>
    <property type="molecule type" value="Genomic_DNA"/>
</dbReference>
<evidence type="ECO:0000256" key="4">
    <source>
        <dbReference type="ARBA" id="ARBA00022630"/>
    </source>
</evidence>
<evidence type="ECO:0000256" key="3">
    <source>
        <dbReference type="ARBA" id="ARBA00005201"/>
    </source>
</evidence>
<comment type="function">
    <text evidence="1">Catalyzes the phosphorylation of riboflavin to FMN followed by the adenylation of FMN to FAD.</text>
</comment>
<keyword evidence="8 15" id="KW-0547">Nucleotide-binding</keyword>
<keyword evidence="4 15" id="KW-0285">Flavoprotein</keyword>
<evidence type="ECO:0000256" key="7">
    <source>
        <dbReference type="ARBA" id="ARBA00022695"/>
    </source>
</evidence>
<proteinExistence type="inferred from homology"/>
<keyword evidence="9 15" id="KW-0418">Kinase</keyword>
<accession>A0ABM7WXX9</accession>
<evidence type="ECO:0000259" key="16">
    <source>
        <dbReference type="SMART" id="SM00904"/>
    </source>
</evidence>
<dbReference type="EC" id="2.7.7.2" evidence="15"/>
<comment type="catalytic activity">
    <reaction evidence="14 15">
        <text>FMN + ATP + H(+) = FAD + diphosphate</text>
        <dbReference type="Rhea" id="RHEA:17237"/>
        <dbReference type="ChEBI" id="CHEBI:15378"/>
        <dbReference type="ChEBI" id="CHEBI:30616"/>
        <dbReference type="ChEBI" id="CHEBI:33019"/>
        <dbReference type="ChEBI" id="CHEBI:57692"/>
        <dbReference type="ChEBI" id="CHEBI:58210"/>
        <dbReference type="EC" id="2.7.7.2"/>
    </reaction>
</comment>
<dbReference type="InterPro" id="IPR004821">
    <property type="entry name" value="Cyt_trans-like"/>
</dbReference>
<dbReference type="SUPFAM" id="SSF82114">
    <property type="entry name" value="Riboflavin kinase-like"/>
    <property type="match status" value="1"/>
</dbReference>
<keyword evidence="10 15" id="KW-0274">FAD</keyword>
<dbReference type="PANTHER" id="PTHR22749">
    <property type="entry name" value="RIBOFLAVIN KINASE/FMN ADENYLYLTRANSFERASE"/>
    <property type="match status" value="1"/>
</dbReference>
<keyword evidence="12" id="KW-0511">Multifunctional enzyme</keyword>
<evidence type="ECO:0000256" key="14">
    <source>
        <dbReference type="ARBA" id="ARBA00049494"/>
    </source>
</evidence>
<keyword evidence="7 15" id="KW-0548">Nucleotidyltransferase</keyword>
<evidence type="ECO:0000256" key="9">
    <source>
        <dbReference type="ARBA" id="ARBA00022777"/>
    </source>
</evidence>
<evidence type="ECO:0000256" key="2">
    <source>
        <dbReference type="ARBA" id="ARBA00004726"/>
    </source>
</evidence>
<dbReference type="InterPro" id="IPR023465">
    <property type="entry name" value="Riboflavin_kinase_dom_sf"/>
</dbReference>
<dbReference type="InterPro" id="IPR023468">
    <property type="entry name" value="Riboflavin_kinase"/>
</dbReference>
<dbReference type="RefSeq" id="WP_248352634.1">
    <property type="nucleotide sequence ID" value="NZ_AP025591.1"/>
</dbReference>
<keyword evidence="18" id="KW-1185">Reference proteome</keyword>
<dbReference type="Pfam" id="PF06574">
    <property type="entry name" value="FAD_syn"/>
    <property type="match status" value="1"/>
</dbReference>
<comment type="similarity">
    <text evidence="15">Belongs to the ribF family.</text>
</comment>
<dbReference type="PIRSF" id="PIRSF004491">
    <property type="entry name" value="FAD_Synth"/>
    <property type="match status" value="1"/>
</dbReference>
<evidence type="ECO:0000256" key="15">
    <source>
        <dbReference type="PIRNR" id="PIRNR004491"/>
    </source>
</evidence>
<dbReference type="Gene3D" id="3.40.50.620">
    <property type="entry name" value="HUPs"/>
    <property type="match status" value="1"/>
</dbReference>
<comment type="pathway">
    <text evidence="3 15">Cofactor biosynthesis; FMN biosynthesis; FMN from riboflavin (ATP route): step 1/1.</text>
</comment>
<dbReference type="CDD" id="cd02064">
    <property type="entry name" value="FAD_synthetase_N"/>
    <property type="match status" value="1"/>
</dbReference>
<gene>
    <name evidence="17" type="primary">ribF</name>
    <name evidence="17" type="ORF">AMOR_32670</name>
</gene>
<dbReference type="InterPro" id="IPR015865">
    <property type="entry name" value="Riboflavin_kinase_bac/euk"/>
</dbReference>
<dbReference type="SMART" id="SM00904">
    <property type="entry name" value="Flavokinase"/>
    <property type="match status" value="1"/>
</dbReference>
<evidence type="ECO:0000256" key="8">
    <source>
        <dbReference type="ARBA" id="ARBA00022741"/>
    </source>
</evidence>